<feature type="domain" description="Major facilitator superfamily (MFS) profile" evidence="7">
    <location>
        <begin position="13"/>
        <end position="416"/>
    </location>
</feature>
<feature type="transmembrane region" description="Helical" evidence="6">
    <location>
        <begin position="214"/>
        <end position="235"/>
    </location>
</feature>
<keyword evidence="3 6" id="KW-0812">Transmembrane</keyword>
<evidence type="ECO:0000256" key="5">
    <source>
        <dbReference type="ARBA" id="ARBA00023136"/>
    </source>
</evidence>
<evidence type="ECO:0000256" key="1">
    <source>
        <dbReference type="ARBA" id="ARBA00004651"/>
    </source>
</evidence>
<organism evidence="8 9">
    <name type="scientific">Saccharopolyspora oryzae</name>
    <dbReference type="NCBI Taxonomy" id="2997343"/>
    <lineage>
        <taxon>Bacteria</taxon>
        <taxon>Bacillati</taxon>
        <taxon>Actinomycetota</taxon>
        <taxon>Actinomycetes</taxon>
        <taxon>Pseudonocardiales</taxon>
        <taxon>Pseudonocardiaceae</taxon>
        <taxon>Saccharopolyspora</taxon>
    </lineage>
</organism>
<feature type="transmembrane region" description="Helical" evidence="6">
    <location>
        <begin position="162"/>
        <end position="183"/>
    </location>
</feature>
<dbReference type="InterPro" id="IPR011701">
    <property type="entry name" value="MFS"/>
</dbReference>
<name>A0ABT4V4T4_9PSEU</name>
<feature type="transmembrane region" description="Helical" evidence="6">
    <location>
        <begin position="247"/>
        <end position="267"/>
    </location>
</feature>
<evidence type="ECO:0000313" key="8">
    <source>
        <dbReference type="EMBL" id="MDA3628986.1"/>
    </source>
</evidence>
<keyword evidence="2" id="KW-1003">Cell membrane</keyword>
<dbReference type="PANTHER" id="PTHR42688">
    <property type="entry name" value="CONSERVED PROTEIN"/>
    <property type="match status" value="1"/>
</dbReference>
<dbReference type="PROSITE" id="PS50850">
    <property type="entry name" value="MFS"/>
    <property type="match status" value="1"/>
</dbReference>
<evidence type="ECO:0000256" key="3">
    <source>
        <dbReference type="ARBA" id="ARBA00022692"/>
    </source>
</evidence>
<dbReference type="CDD" id="cd17329">
    <property type="entry name" value="MFS_MdtH_MDR_like"/>
    <property type="match status" value="1"/>
</dbReference>
<feature type="transmembrane region" description="Helical" evidence="6">
    <location>
        <begin position="42"/>
        <end position="59"/>
    </location>
</feature>
<keyword evidence="4 6" id="KW-1133">Transmembrane helix</keyword>
<feature type="transmembrane region" description="Helical" evidence="6">
    <location>
        <begin position="16"/>
        <end position="36"/>
    </location>
</feature>
<sequence>MQTFKQFRSFNRTVQLLVINQFTINLGFYMLIPYLAAHLSDGLGLATWIVGLVLGVRNFTQQGMFLIGGTLADRLGYKPLIIAGCLLRTGGFALLGVVDSVPALLLASAATGFAGALFNPAVRAYLSQESGERRVEAFALFNIFYQSGILLGPLVGMALTGIAFQATCFTAAAVFAALTVLQVRALPQRKAAREATAERSVLADWRTVLANRSFVLFSIAMIGTYVLSFQVYLALPLEAQRLAGDGLAGTATVASLFAVSGLLAIAGQMRITAWCKQRWEPGVCLVVGLLVMGTAFIPPLLTAALPAATGSTSVTEVVLRAVPLVLSAALIGLAQVIVFPFEMDTIVTLSENKIVATHYGLYNTVCGVGIMIGNLATGSVLDLARSAGMPALPWVAMFGIGLLCAAGLASLQRARRLTSPGAQPVSAAS</sequence>
<dbReference type="InterPro" id="IPR036259">
    <property type="entry name" value="MFS_trans_sf"/>
</dbReference>
<evidence type="ECO:0000256" key="6">
    <source>
        <dbReference type="SAM" id="Phobius"/>
    </source>
</evidence>
<dbReference type="Proteomes" id="UP001210380">
    <property type="component" value="Unassembled WGS sequence"/>
</dbReference>
<accession>A0ABT4V4T4</accession>
<evidence type="ECO:0000256" key="4">
    <source>
        <dbReference type="ARBA" id="ARBA00022989"/>
    </source>
</evidence>
<protein>
    <submittedName>
        <fullName evidence="8">MFS transporter</fullName>
    </submittedName>
</protein>
<proteinExistence type="predicted"/>
<feature type="transmembrane region" description="Helical" evidence="6">
    <location>
        <begin position="80"/>
        <end position="98"/>
    </location>
</feature>
<evidence type="ECO:0000259" key="7">
    <source>
        <dbReference type="PROSITE" id="PS50850"/>
    </source>
</evidence>
<feature type="transmembrane region" description="Helical" evidence="6">
    <location>
        <begin position="104"/>
        <end position="126"/>
    </location>
</feature>
<reference evidence="8 9" key="1">
    <citation type="submission" date="2022-11" db="EMBL/GenBank/DDBJ databases">
        <title>Draft genome sequence of Saccharopolyspora sp. WRP15-2 isolated from rhizosphere soils of wild rice in Thailand.</title>
        <authorList>
            <person name="Duangmal K."/>
            <person name="Kammanee S."/>
            <person name="Muangham S."/>
        </authorList>
    </citation>
    <scope>NUCLEOTIDE SEQUENCE [LARGE SCALE GENOMIC DNA]</scope>
    <source>
        <strain evidence="8 9">WRP15-2</strain>
    </source>
</reference>
<keyword evidence="9" id="KW-1185">Reference proteome</keyword>
<evidence type="ECO:0000313" key="9">
    <source>
        <dbReference type="Proteomes" id="UP001210380"/>
    </source>
</evidence>
<feature type="transmembrane region" description="Helical" evidence="6">
    <location>
        <begin position="391"/>
        <end position="411"/>
    </location>
</feature>
<dbReference type="Gene3D" id="1.20.1250.20">
    <property type="entry name" value="MFS general substrate transporter like domains"/>
    <property type="match status" value="1"/>
</dbReference>
<keyword evidence="5 6" id="KW-0472">Membrane</keyword>
<feature type="transmembrane region" description="Helical" evidence="6">
    <location>
        <begin position="279"/>
        <end position="297"/>
    </location>
</feature>
<comment type="caution">
    <text evidence="8">The sequence shown here is derived from an EMBL/GenBank/DDBJ whole genome shotgun (WGS) entry which is preliminary data.</text>
</comment>
<dbReference type="PANTHER" id="PTHR42688:SF1">
    <property type="entry name" value="BLR5212 PROTEIN"/>
    <property type="match status" value="1"/>
</dbReference>
<feature type="transmembrane region" description="Helical" evidence="6">
    <location>
        <begin position="138"/>
        <end position="156"/>
    </location>
</feature>
<dbReference type="InterPro" id="IPR020846">
    <property type="entry name" value="MFS_dom"/>
</dbReference>
<dbReference type="SUPFAM" id="SSF103473">
    <property type="entry name" value="MFS general substrate transporter"/>
    <property type="match status" value="1"/>
</dbReference>
<evidence type="ECO:0000256" key="2">
    <source>
        <dbReference type="ARBA" id="ARBA00022475"/>
    </source>
</evidence>
<feature type="transmembrane region" description="Helical" evidence="6">
    <location>
        <begin position="317"/>
        <end position="339"/>
    </location>
</feature>
<dbReference type="InterPro" id="IPR052425">
    <property type="entry name" value="Uncharacterized_MFS-type"/>
</dbReference>
<feature type="transmembrane region" description="Helical" evidence="6">
    <location>
        <begin position="360"/>
        <end position="379"/>
    </location>
</feature>
<dbReference type="Pfam" id="PF07690">
    <property type="entry name" value="MFS_1"/>
    <property type="match status" value="1"/>
</dbReference>
<gene>
    <name evidence="8" type="ORF">OU415_26370</name>
</gene>
<comment type="subcellular location">
    <subcellularLocation>
        <location evidence="1">Cell membrane</location>
        <topology evidence="1">Multi-pass membrane protein</topology>
    </subcellularLocation>
</comment>
<dbReference type="EMBL" id="JAQGLA010000057">
    <property type="protein sequence ID" value="MDA3628986.1"/>
    <property type="molecule type" value="Genomic_DNA"/>
</dbReference>